<dbReference type="EMBL" id="JAUMVS010000042">
    <property type="protein sequence ID" value="MDO4841720.1"/>
    <property type="molecule type" value="Genomic_DNA"/>
</dbReference>
<sequence>MPTQVKNKNCKEVMSIAKLIEYNGKTFETKFYREVSEEEFQEIRRKHYEKPPFEEVQKQFLAVADGKCTNGLITKFYVKDLMEKTKKKKSKFSMEEVFSSRELVGFLYGKSLSNPKVYNSKDVVKNLETVCRIGGSGCVWASASNFPMEAVDLLIEKYNRNGVVYDFSCGWGSRMLGTIRNGVKYRGTDPNYLLVERLRQMGADYASTTHQAVDIDIRTQGSERLVAAWGGTIGLAFSSPPYFDEEDYAVGEQSYKPGMAYQEWLDTYLTPTIQNIYQYLIPDGVFCINVKNLGKYKLEDDVLQIAEQNGFELFATERLRNHKRPHAQLGMVDNSEKIFCFRKIHTGA</sequence>
<reference evidence="1" key="1">
    <citation type="submission" date="2023-07" db="EMBL/GenBank/DDBJ databases">
        <title>Between Cages and Wild: Unraveling the Impact of Captivity on Animal Microbiomes and Antimicrobial Resistance.</title>
        <authorList>
            <person name="Schmartz G.P."/>
            <person name="Rehner J."/>
            <person name="Schuff M.J."/>
            <person name="Becker S.L."/>
            <person name="Kravczyk M."/>
            <person name="Gurevich A."/>
            <person name="Francke R."/>
            <person name="Mueller R."/>
            <person name="Keller V."/>
            <person name="Keller A."/>
        </authorList>
    </citation>
    <scope>NUCLEOTIDE SEQUENCE</scope>
    <source>
        <strain evidence="1">S12M_St_49</strain>
    </source>
</reference>
<evidence type="ECO:0000313" key="1">
    <source>
        <dbReference type="EMBL" id="MDO4841720.1"/>
    </source>
</evidence>
<dbReference type="AlphaFoldDB" id="A0AA43RH94"/>
<protein>
    <recommendedName>
        <fullName evidence="3">DNA methylase N-4/N-6 domain-containing protein</fullName>
    </recommendedName>
</protein>
<proteinExistence type="predicted"/>
<name>A0AA43RH94_9ACTN</name>
<accession>A0AA43RH94</accession>
<keyword evidence="2" id="KW-1185">Reference proteome</keyword>
<comment type="caution">
    <text evidence="1">The sequence shown here is derived from an EMBL/GenBank/DDBJ whole genome shotgun (WGS) entry which is preliminary data.</text>
</comment>
<evidence type="ECO:0008006" key="3">
    <source>
        <dbReference type="Google" id="ProtNLM"/>
    </source>
</evidence>
<evidence type="ECO:0000313" key="2">
    <source>
        <dbReference type="Proteomes" id="UP001168575"/>
    </source>
</evidence>
<dbReference type="InterPro" id="IPR029063">
    <property type="entry name" value="SAM-dependent_MTases_sf"/>
</dbReference>
<dbReference type="Gene3D" id="3.40.50.150">
    <property type="entry name" value="Vaccinia Virus protein VP39"/>
    <property type="match status" value="1"/>
</dbReference>
<gene>
    <name evidence="1" type="ORF">Q3982_03475</name>
</gene>
<dbReference type="Proteomes" id="UP001168575">
    <property type="component" value="Unassembled WGS sequence"/>
</dbReference>
<dbReference type="SUPFAM" id="SSF53335">
    <property type="entry name" value="S-adenosyl-L-methionine-dependent methyltransferases"/>
    <property type="match status" value="1"/>
</dbReference>
<organism evidence="1 2">
    <name type="scientific">Phoenicibacter congonensis</name>
    <dbReference type="NCBI Taxonomy" id="1944646"/>
    <lineage>
        <taxon>Bacteria</taxon>
        <taxon>Bacillati</taxon>
        <taxon>Actinomycetota</taxon>
        <taxon>Coriobacteriia</taxon>
        <taxon>Eggerthellales</taxon>
        <taxon>Eggerthellaceae</taxon>
        <taxon>Phoenicibacter</taxon>
    </lineage>
</organism>